<dbReference type="GO" id="GO:0030001">
    <property type="term" value="P:metal ion transport"/>
    <property type="evidence" value="ECO:0007669"/>
    <property type="project" value="InterPro"/>
</dbReference>
<dbReference type="GO" id="GO:0046872">
    <property type="term" value="F:metal ion binding"/>
    <property type="evidence" value="ECO:0007669"/>
    <property type="project" value="UniProtKB-KW"/>
</dbReference>
<dbReference type="EMBL" id="CADCVD010000018">
    <property type="protein sequence ID" value="CAA9427745.1"/>
    <property type="molecule type" value="Genomic_DNA"/>
</dbReference>
<dbReference type="PANTHER" id="PTHR42953:SF1">
    <property type="entry name" value="METAL-BINDING PROTEIN HI_0362-RELATED"/>
    <property type="match status" value="1"/>
</dbReference>
<organism evidence="6">
    <name type="scientific">uncultured Rubrobacteraceae bacterium</name>
    <dbReference type="NCBI Taxonomy" id="349277"/>
    <lineage>
        <taxon>Bacteria</taxon>
        <taxon>Bacillati</taxon>
        <taxon>Actinomycetota</taxon>
        <taxon>Rubrobacteria</taxon>
        <taxon>Rubrobacterales</taxon>
        <taxon>Rubrobacteraceae</taxon>
        <taxon>environmental samples</taxon>
    </lineage>
</organism>
<comment type="similarity">
    <text evidence="5">Belongs to the bacterial solute-binding protein 9 family.</text>
</comment>
<keyword evidence="2 5" id="KW-0813">Transport</keyword>
<accession>A0A6J4PWP5</accession>
<dbReference type="PRINTS" id="PR00691">
    <property type="entry name" value="ADHESINB"/>
</dbReference>
<dbReference type="InterPro" id="IPR050492">
    <property type="entry name" value="Bact_metal-bind_prot9"/>
</dbReference>
<dbReference type="PRINTS" id="PR00690">
    <property type="entry name" value="ADHESNFAMILY"/>
</dbReference>
<comment type="subcellular location">
    <subcellularLocation>
        <location evidence="1">Cell envelope</location>
    </subcellularLocation>
</comment>
<reference evidence="6" key="1">
    <citation type="submission" date="2020-02" db="EMBL/GenBank/DDBJ databases">
        <authorList>
            <person name="Meier V. D."/>
        </authorList>
    </citation>
    <scope>NUCLEOTIDE SEQUENCE</scope>
    <source>
        <strain evidence="6">AVDCRST_MAG37</strain>
    </source>
</reference>
<keyword evidence="3" id="KW-0479">Metal-binding</keyword>
<dbReference type="InterPro" id="IPR006127">
    <property type="entry name" value="ZnuA-like"/>
</dbReference>
<protein>
    <submittedName>
        <fullName evidence="6">Manganese ABC transporter, periplasmic-binding protein SitA</fullName>
    </submittedName>
</protein>
<dbReference type="PANTHER" id="PTHR42953">
    <property type="entry name" value="HIGH-AFFINITY ZINC UPTAKE SYSTEM PROTEIN ZNUA-RELATED"/>
    <property type="match status" value="1"/>
</dbReference>
<sequence length="328" mass="36011">MKTKFCIYRKMRESGSKRLSSTVVILLMGCLVAVLVAGCGGESGEAGAAEDKIQATTTTTMITDLVRQIGGDRVEVTGLMGPGVDPHLYRASQGDVSALREADVVFYNGLFLEGQMEDILEKTGEQKPTVQVTEAIPEKDLLESPQYEGQFDPHVWFDATLWETTVDPVVEQLSELDPDGASEFEQRGEEYKQQVDELHSFVEEEISSIPEEQRVLVTAHDAFNYFGHQYGMEVRGLQGISTESEAGSRDVQELADFLAENEIKAIFVESSVPPETIEAVQDAAQDKGWELEIGGELYSDAGGDEGTEAETYTGMFRENVETITGALK</sequence>
<gene>
    <name evidence="6" type="ORF">AVDCRST_MAG37-307</name>
</gene>
<evidence type="ECO:0000256" key="3">
    <source>
        <dbReference type="ARBA" id="ARBA00022723"/>
    </source>
</evidence>
<dbReference type="Gene3D" id="3.40.50.1980">
    <property type="entry name" value="Nitrogenase molybdenum iron protein domain"/>
    <property type="match status" value="2"/>
</dbReference>
<dbReference type="AlphaFoldDB" id="A0A6J4PWP5"/>
<keyword evidence="4" id="KW-0732">Signal</keyword>
<evidence type="ECO:0000256" key="4">
    <source>
        <dbReference type="ARBA" id="ARBA00022729"/>
    </source>
</evidence>
<evidence type="ECO:0000313" key="6">
    <source>
        <dbReference type="EMBL" id="CAA9427745.1"/>
    </source>
</evidence>
<evidence type="ECO:0000256" key="1">
    <source>
        <dbReference type="ARBA" id="ARBA00004196"/>
    </source>
</evidence>
<evidence type="ECO:0000256" key="2">
    <source>
        <dbReference type="ARBA" id="ARBA00022448"/>
    </source>
</evidence>
<proteinExistence type="inferred from homology"/>
<dbReference type="InterPro" id="IPR006128">
    <property type="entry name" value="Lipoprotein_PsaA-like"/>
</dbReference>
<dbReference type="GO" id="GO:0007155">
    <property type="term" value="P:cell adhesion"/>
    <property type="evidence" value="ECO:0007669"/>
    <property type="project" value="InterPro"/>
</dbReference>
<dbReference type="PROSITE" id="PS51257">
    <property type="entry name" value="PROKAR_LIPOPROTEIN"/>
    <property type="match status" value="1"/>
</dbReference>
<dbReference type="Pfam" id="PF01297">
    <property type="entry name" value="ZnuA"/>
    <property type="match status" value="1"/>
</dbReference>
<dbReference type="GO" id="GO:0030313">
    <property type="term" value="C:cell envelope"/>
    <property type="evidence" value="ECO:0007669"/>
    <property type="project" value="UniProtKB-SubCell"/>
</dbReference>
<name>A0A6J4PWP5_9ACTN</name>
<evidence type="ECO:0000256" key="5">
    <source>
        <dbReference type="RuleBase" id="RU003512"/>
    </source>
</evidence>
<dbReference type="SUPFAM" id="SSF53807">
    <property type="entry name" value="Helical backbone' metal receptor"/>
    <property type="match status" value="1"/>
</dbReference>
<dbReference type="InterPro" id="IPR006129">
    <property type="entry name" value="AdhesinB"/>
</dbReference>